<evidence type="ECO:0000313" key="2">
    <source>
        <dbReference type="Proteomes" id="UP000886758"/>
    </source>
</evidence>
<sequence length="49" mass="5471">MAYSISFKPDLAQIREMLQGLTEKLPEGATPVFIRIRCGSTNTQNTNDN</sequence>
<gene>
    <name evidence="1" type="ORF">IAD46_02550</name>
</gene>
<dbReference type="AlphaFoldDB" id="A0A9D1GQ63"/>
<reference evidence="1" key="1">
    <citation type="submission" date="2020-10" db="EMBL/GenBank/DDBJ databases">
        <authorList>
            <person name="Gilroy R."/>
        </authorList>
    </citation>
    <scope>NUCLEOTIDE SEQUENCE</scope>
    <source>
        <strain evidence="1">ChiW17-6978</strain>
    </source>
</reference>
<dbReference type="EMBL" id="DVLF01000081">
    <property type="protein sequence ID" value="HIT49887.1"/>
    <property type="molecule type" value="Genomic_DNA"/>
</dbReference>
<evidence type="ECO:0000313" key="1">
    <source>
        <dbReference type="EMBL" id="HIT49887.1"/>
    </source>
</evidence>
<proteinExistence type="predicted"/>
<dbReference type="Proteomes" id="UP000886758">
    <property type="component" value="Unassembled WGS sequence"/>
</dbReference>
<name>A0A9D1GQ63_9MOLU</name>
<organism evidence="1 2">
    <name type="scientific">Candidatus Pelethenecus faecipullorum</name>
    <dbReference type="NCBI Taxonomy" id="2840900"/>
    <lineage>
        <taxon>Bacteria</taxon>
        <taxon>Bacillati</taxon>
        <taxon>Mycoplasmatota</taxon>
        <taxon>Mollicutes</taxon>
        <taxon>Candidatus Pelethenecus</taxon>
    </lineage>
</organism>
<accession>A0A9D1GQ63</accession>
<reference evidence="1" key="2">
    <citation type="journal article" date="2021" name="PeerJ">
        <title>Extensive microbial diversity within the chicken gut microbiome revealed by metagenomics and culture.</title>
        <authorList>
            <person name="Gilroy R."/>
            <person name="Ravi A."/>
            <person name="Getino M."/>
            <person name="Pursley I."/>
            <person name="Horton D.L."/>
            <person name="Alikhan N.F."/>
            <person name="Baker D."/>
            <person name="Gharbi K."/>
            <person name="Hall N."/>
            <person name="Watson M."/>
            <person name="Adriaenssens E.M."/>
            <person name="Foster-Nyarko E."/>
            <person name="Jarju S."/>
            <person name="Secka A."/>
            <person name="Antonio M."/>
            <person name="Oren A."/>
            <person name="Chaudhuri R.R."/>
            <person name="La Ragione R."/>
            <person name="Hildebrand F."/>
            <person name="Pallen M.J."/>
        </authorList>
    </citation>
    <scope>NUCLEOTIDE SEQUENCE</scope>
    <source>
        <strain evidence="1">ChiW17-6978</strain>
    </source>
</reference>
<protein>
    <submittedName>
        <fullName evidence="1">Uncharacterized protein</fullName>
    </submittedName>
</protein>
<comment type="caution">
    <text evidence="1">The sequence shown here is derived from an EMBL/GenBank/DDBJ whole genome shotgun (WGS) entry which is preliminary data.</text>
</comment>